<keyword evidence="1" id="KW-1133">Transmembrane helix</keyword>
<evidence type="ECO:0000313" key="5">
    <source>
        <dbReference type="Proteomes" id="UP000491181"/>
    </source>
</evidence>
<feature type="transmembrane region" description="Helical" evidence="1">
    <location>
        <begin position="6"/>
        <end position="24"/>
    </location>
</feature>
<keyword evidence="1" id="KW-0812">Transmembrane</keyword>
<dbReference type="EMBL" id="SPPV01000024">
    <property type="protein sequence ID" value="TFU49053.1"/>
    <property type="molecule type" value="Genomic_DNA"/>
</dbReference>
<evidence type="ECO:0000313" key="2">
    <source>
        <dbReference type="EMBL" id="GFH87298.1"/>
    </source>
</evidence>
<comment type="caution">
    <text evidence="2">The sequence shown here is derived from an EMBL/GenBank/DDBJ whole genome shotgun (WGS) entry which is preliminary data.</text>
</comment>
<keyword evidence="1" id="KW-0472">Membrane</keyword>
<dbReference type="InterPro" id="IPR052165">
    <property type="entry name" value="Membrane_assoc_protease"/>
</dbReference>
<sequence length="159" mass="17254">MDILIITVLIIAAVILFLVELFVIPGISLAGISALVCILYANYYAFTNIGMAGGFATLGISAVACIGSLVWFMRSKMLDKLALKKDIDSKVDRSAEQSVKVGDTGISTTRLAQIGYAEINNKIVEVKSMDGFLDEKTPIIVNRISNGTIMVERQKNNIH</sequence>
<dbReference type="RefSeq" id="WP_024988056.1">
    <property type="nucleotide sequence ID" value="NZ_BLLS01000086.1"/>
</dbReference>
<organism evidence="2 5">
    <name type="scientific">Bacteroides acidifaciens</name>
    <dbReference type="NCBI Taxonomy" id="85831"/>
    <lineage>
        <taxon>Bacteria</taxon>
        <taxon>Pseudomonadati</taxon>
        <taxon>Bacteroidota</taxon>
        <taxon>Bacteroidia</taxon>
        <taxon>Bacteroidales</taxon>
        <taxon>Bacteroidaceae</taxon>
        <taxon>Bacteroides</taxon>
    </lineage>
</organism>
<dbReference type="GO" id="GO:0005886">
    <property type="term" value="C:plasma membrane"/>
    <property type="evidence" value="ECO:0007669"/>
    <property type="project" value="TreeGrafter"/>
</dbReference>
<dbReference type="GeneID" id="93048715"/>
<evidence type="ECO:0000313" key="3">
    <source>
        <dbReference type="EMBL" id="TFU49053.1"/>
    </source>
</evidence>
<reference evidence="3 4" key="1">
    <citation type="submission" date="2019-03" db="EMBL/GenBank/DDBJ databases">
        <title>Diversity of the mouse oral microbiome.</title>
        <authorList>
            <person name="Joseph S."/>
            <person name="Aduse-Opoku J."/>
            <person name="Curtis M."/>
            <person name="Wade W."/>
            <person name="Hashim A."/>
        </authorList>
    </citation>
    <scope>NUCLEOTIDE SEQUENCE [LARGE SCALE GENOMIC DNA]</scope>
    <source>
        <strain evidence="3 4">P2318</strain>
    </source>
</reference>
<proteinExistence type="predicted"/>
<dbReference type="Proteomes" id="UP000491181">
    <property type="component" value="Unassembled WGS sequence"/>
</dbReference>
<feature type="transmembrane region" description="Helical" evidence="1">
    <location>
        <begin position="52"/>
        <end position="72"/>
    </location>
</feature>
<dbReference type="PANTHER" id="PTHR33507:SF3">
    <property type="entry name" value="INNER MEMBRANE PROTEIN YBBJ"/>
    <property type="match status" value="1"/>
</dbReference>
<dbReference type="PANTHER" id="PTHR33507">
    <property type="entry name" value="INNER MEMBRANE PROTEIN YBBJ"/>
    <property type="match status" value="1"/>
</dbReference>
<evidence type="ECO:0000256" key="1">
    <source>
        <dbReference type="SAM" id="Phobius"/>
    </source>
</evidence>
<dbReference type="OrthoDB" id="1120520at2"/>
<dbReference type="EMBL" id="BLLS01000086">
    <property type="protein sequence ID" value="GFH87298.1"/>
    <property type="molecule type" value="Genomic_DNA"/>
</dbReference>
<reference evidence="2 5" key="2">
    <citation type="journal article" date="2020" name="Microbiome">
        <title>Single-cell genomics of uncultured bacteria reveals dietary fiber responders in the mouse gut microbiota.</title>
        <authorList>
            <person name="Chijiiwa R."/>
            <person name="Hosokawa M."/>
            <person name="Kogawa M."/>
            <person name="Nishikawa Y."/>
            <person name="Ide K."/>
            <person name="Sakanashi C."/>
            <person name="Takahashi K."/>
            <person name="Takeyama H."/>
        </authorList>
    </citation>
    <scope>NUCLEOTIDE SEQUENCE [LARGE SCALE GENOMIC DNA]</scope>
    <source>
        <strain evidence="2">IMSAGC_001</strain>
    </source>
</reference>
<evidence type="ECO:0000313" key="4">
    <source>
        <dbReference type="Proteomes" id="UP000298073"/>
    </source>
</evidence>
<name>A0A7K3MKK2_9BACE</name>
<accession>A0A7K3MKK2</accession>
<dbReference type="AlphaFoldDB" id="A0A7K3MKK2"/>
<gene>
    <name evidence="3" type="ORF">E4T97_11760</name>
    <name evidence="2" type="ORF">IMSAGC001_02723</name>
</gene>
<dbReference type="Proteomes" id="UP000298073">
    <property type="component" value="Unassembled WGS sequence"/>
</dbReference>
<protein>
    <submittedName>
        <fullName evidence="3">Nodulation efficiency protein D (NfeD)</fullName>
    </submittedName>
</protein>